<accession>F2NZ47</accession>
<evidence type="ECO:0000259" key="3">
    <source>
        <dbReference type="SMART" id="SM00849"/>
    </source>
</evidence>
<evidence type="ECO:0000313" key="4">
    <source>
        <dbReference type="EMBL" id="CCA61475.1"/>
    </source>
</evidence>
<comment type="function">
    <text evidence="1">Counteracts the host Pycsar antiviral defense system. Phosphodiesterase that enables metal-dependent hydrolysis of host cyclic nucleotide Pycsar defense signals such as cCMP and cUMP.</text>
</comment>
<dbReference type="SMART" id="SM00849">
    <property type="entry name" value="Lactamase_B"/>
    <property type="match status" value="1"/>
</dbReference>
<dbReference type="Gene3D" id="3.60.15.10">
    <property type="entry name" value="Ribonuclease Z/Hydroxyacylglutathione hydrolase-like"/>
    <property type="match status" value="1"/>
</dbReference>
<dbReference type="GeneID" id="26683663"/>
<dbReference type="RefSeq" id="YP_009640106.1">
    <property type="nucleotide sequence ID" value="NC_011335.1"/>
</dbReference>
<reference evidence="4 5" key="1">
    <citation type="journal article" date="2009" name="PLoS ONE">
        <title>Symbiotic virus at the evolutionary intersection of three types of large DNA viruses; iridoviruses, ascoviruses, and ichnoviruses.</title>
        <authorList>
            <person name="Bigot Y."/>
            <person name="Renault S."/>
            <person name="Nicolas J."/>
            <person name="Moundras C."/>
            <person name="Demattei M.V."/>
            <person name="Samain S."/>
            <person name="Bideshi D.K."/>
            <person name="Federici B.A."/>
        </authorList>
    </citation>
    <scope>NUCLEOTIDE SEQUENCE [LARGE SCALE GENOMIC DNA]</scope>
</reference>
<evidence type="ECO:0000256" key="1">
    <source>
        <dbReference type="ARBA" id="ARBA00034293"/>
    </source>
</evidence>
<organism evidence="4 5">
    <name type="scientific">Diadromus pulchellus ascovirus 4a</name>
    <dbReference type="NCBI Taxonomy" id="158683"/>
    <lineage>
        <taxon>Viruses</taxon>
        <taxon>Varidnaviria</taxon>
        <taxon>Bamfordvirae</taxon>
        <taxon>Nucleocytoviricota</taxon>
        <taxon>Megaviricetes</taxon>
        <taxon>Pimascovirales</taxon>
        <taxon>Pimascovirales incertae sedis</taxon>
        <taxon>Ascoviridae</taxon>
        <taxon>Toursvirus</taxon>
        <taxon>Toursvirus dptv1a</taxon>
    </lineage>
</organism>
<feature type="domain" description="Metallo-beta-lactamase" evidence="3">
    <location>
        <begin position="27"/>
        <end position="211"/>
    </location>
</feature>
<dbReference type="EMBL" id="CU469068">
    <property type="protein sequence ID" value="CCA61475.1"/>
    <property type="molecule type" value="Genomic_DNA"/>
</dbReference>
<evidence type="ECO:0000256" key="2">
    <source>
        <dbReference type="ARBA" id="ARBA00034308"/>
    </source>
</evidence>
<protein>
    <submittedName>
        <fullName evidence="4">Complete DpAV4 genome</fullName>
    </submittedName>
</protein>
<dbReference type="KEGG" id="vg:26683663"/>
<dbReference type="InterPro" id="IPR036866">
    <property type="entry name" value="RibonucZ/Hydroxyglut_hydro"/>
</dbReference>
<keyword evidence="5" id="KW-1185">Reference proteome</keyword>
<sequence length="357" mass="40392">MTKFLSLKLSDRFEMEAFAFPDTKFAATSVLGVDNRDKTAILFNTQFDRASITKILDYVKSRNIRIVQAWIMCHDPDYYFGTGFLLQSFPECGVFSTPQTVLLIKRTMKPKIEEWKDTIGDDAPPRYVVPMPFTGRSFSFAGITFSILDGDTREHMIYLAESKCLLAGNAVSHGMHPWLLDTPKAGGIDAWIHKLRDIRTTLKPDIVIPGHSMGVSDYRPSMVDWLETYLLMLQDALAEGTNEALVVRAMTSKFKYLPNTDLVVTDVQYMMRNDFRRPLVAEFDLLGKRINLGANSLMFYDSDKVLVATSSGEVVEVPYSIVETAYGVFIVRGLPDMIVVNVNDKSVWADSQKYSYM</sequence>
<dbReference type="SUPFAM" id="SSF56281">
    <property type="entry name" value="Metallo-hydrolase/oxidoreductase"/>
    <property type="match status" value="1"/>
</dbReference>
<dbReference type="Proteomes" id="UP000203898">
    <property type="component" value="Segment"/>
</dbReference>
<evidence type="ECO:0000313" key="5">
    <source>
        <dbReference type="Proteomes" id="UP000203898"/>
    </source>
</evidence>
<comment type="similarity">
    <text evidence="2">Belongs to the anti-Pycsar protein Apyc1 family.</text>
</comment>
<name>F2NZ47_9VIRU</name>
<dbReference type="InterPro" id="IPR001279">
    <property type="entry name" value="Metallo-B-lactamas"/>
</dbReference>
<proteinExistence type="inferred from homology"/>